<protein>
    <submittedName>
        <fullName evidence="3">IcsA</fullName>
        <ecNumber evidence="3">2.4.1.21</ecNumber>
    </submittedName>
</protein>
<dbReference type="NCBIfam" id="NF038011">
    <property type="entry name" value="PelF"/>
    <property type="match status" value="1"/>
</dbReference>
<feature type="domain" description="DUF3492" evidence="2">
    <location>
        <begin position="7"/>
        <end position="286"/>
    </location>
</feature>
<dbReference type="PATRIC" id="fig|388467.6.peg.3165"/>
<dbReference type="Pfam" id="PF00534">
    <property type="entry name" value="Glycos_transf_1"/>
    <property type="match status" value="1"/>
</dbReference>
<accession>A0A073CVI8</accession>
<proteinExistence type="predicted"/>
<dbReference type="Proteomes" id="UP000027395">
    <property type="component" value="Chromosome"/>
</dbReference>
<dbReference type="Gene3D" id="3.40.50.2000">
    <property type="entry name" value="Glycogen Phosphorylase B"/>
    <property type="match status" value="2"/>
</dbReference>
<dbReference type="PANTHER" id="PTHR12526">
    <property type="entry name" value="GLYCOSYLTRANSFERASE"/>
    <property type="match status" value="1"/>
</dbReference>
<dbReference type="Pfam" id="PF11997">
    <property type="entry name" value="DUF3492"/>
    <property type="match status" value="1"/>
</dbReference>
<keyword evidence="3" id="KW-0808">Transferase</keyword>
<gene>
    <name evidence="3" type="primary">icsA</name>
    <name evidence="3" type="ORF">A19Y_3220</name>
</gene>
<dbReference type="SUPFAM" id="SSF53756">
    <property type="entry name" value="UDP-Glycosyltransferase/glycogen phosphorylase"/>
    <property type="match status" value="1"/>
</dbReference>
<dbReference type="InterPro" id="IPR047691">
    <property type="entry name" value="PelF-like"/>
</dbReference>
<organism evidence="3 4">
    <name type="scientific">Planktothrix agardhii (strain NIVA-CYA 126/8)</name>
    <dbReference type="NCBI Taxonomy" id="388467"/>
    <lineage>
        <taxon>Bacteria</taxon>
        <taxon>Bacillati</taxon>
        <taxon>Cyanobacteriota</taxon>
        <taxon>Cyanophyceae</taxon>
        <taxon>Oscillatoriophycideae</taxon>
        <taxon>Oscillatoriales</taxon>
        <taxon>Microcoleaceae</taxon>
        <taxon>Planktothrix</taxon>
    </lineage>
</organism>
<dbReference type="eggNOG" id="COG0438">
    <property type="taxonomic scope" value="Bacteria"/>
</dbReference>
<dbReference type="AlphaFoldDB" id="A0A073CVI8"/>
<keyword evidence="3" id="KW-0328">Glycosyltransferase</keyword>
<dbReference type="EMBL" id="CM002803">
    <property type="protein sequence ID" value="KEI68025.1"/>
    <property type="molecule type" value="Genomic_DNA"/>
</dbReference>
<evidence type="ECO:0000259" key="2">
    <source>
        <dbReference type="Pfam" id="PF11997"/>
    </source>
</evidence>
<dbReference type="STRING" id="388467.A19Y_3220"/>
<evidence type="ECO:0000313" key="4">
    <source>
        <dbReference type="Proteomes" id="UP000027395"/>
    </source>
</evidence>
<evidence type="ECO:0000259" key="1">
    <source>
        <dbReference type="Pfam" id="PF00534"/>
    </source>
</evidence>
<feature type="domain" description="Glycosyl transferase family 1" evidence="1">
    <location>
        <begin position="302"/>
        <end position="464"/>
    </location>
</feature>
<keyword evidence="4" id="KW-1185">Reference proteome</keyword>
<dbReference type="InterPro" id="IPR001296">
    <property type="entry name" value="Glyco_trans_1"/>
</dbReference>
<dbReference type="InterPro" id="IPR022622">
    <property type="entry name" value="DUF3492"/>
</dbReference>
<reference evidence="3 4" key="1">
    <citation type="journal article" date="2014" name="Appl. Environ. Microbiol.">
        <title>Elucidation of insertion elements encoded on plasmids and in vitro construction of shuttle vectors from the toxic cyanobacterium Planktothrix.</title>
        <authorList>
            <person name="Christiansen G."/>
            <person name="Goesmann A."/>
            <person name="Kurmayer R."/>
        </authorList>
    </citation>
    <scope>NUCLEOTIDE SEQUENCE [LARGE SCALE GENOMIC DNA]</scope>
    <source>
        <strain evidence="3 4">NIVA-CYA 126/8</strain>
    </source>
</reference>
<dbReference type="RefSeq" id="WP_042155304.1">
    <property type="nucleotide sequence ID" value="NZ_CM002803.1"/>
</dbReference>
<dbReference type="HOGENOM" id="CLU_009583_32_0_3"/>
<evidence type="ECO:0000313" key="3">
    <source>
        <dbReference type="EMBL" id="KEI68025.1"/>
    </source>
</evidence>
<dbReference type="GO" id="GO:0009011">
    <property type="term" value="F:alpha-1,4-glucan glucosyltransferase (ADP-glucose donor) activity"/>
    <property type="evidence" value="ECO:0007669"/>
    <property type="project" value="UniProtKB-EC"/>
</dbReference>
<name>A0A073CVI8_PLAA1</name>
<sequence>MSRNRPSVLLTTEGTYPFHKGGVSTWCHVLTQELPEIDFKLFAIVANPYLPLRYNLSANVKQVVKLPLWGIDDPVEYSWHSPFSNAIKSKFQTTPKVIATQFLPRFEKFIQAILFEDLDINQLGELLLDIHKYFLHYDYHITMMSASVWSVYQQLACSNWQIESERVEPTINELAEAIRLLYRFFLAINIPVPHTDITHSSAAAFCGLPCVIAKLERGTPYLLTEHGINIREQYLNLNRSIPSVFVRRFLYKVVEAVVRLNYHFADQVSPVCEYNARWEKWWGVPPENIKVIYNGADPEQFHPTPPVQKERPQVMNMGLIFPLKGQLDLIEAAAIVRDKIPNVEFRFYGKASDEGYYAECLRRVEKYGIEKNINFAGFTSEPWRAYSEADVVAMSSISEGFPYAVIEAMLSGATIVSTDVGGVSEALGDTGLMVKAGRPPELAAAILKLLELPETERRQFGQRACDRALDLFTQRRFLDLHLESYYRLINQPVSDLENQLQEVEVLKH</sequence>
<dbReference type="EC" id="2.4.1.21" evidence="3"/>